<dbReference type="Proteomes" id="UP001500416">
    <property type="component" value="Unassembled WGS sequence"/>
</dbReference>
<dbReference type="Pfam" id="PF13354">
    <property type="entry name" value="Beta-lactamase2"/>
    <property type="match status" value="1"/>
</dbReference>
<feature type="region of interest" description="Disordered" evidence="1">
    <location>
        <begin position="15"/>
        <end position="34"/>
    </location>
</feature>
<dbReference type="InterPro" id="IPR012338">
    <property type="entry name" value="Beta-lactam/transpept-like"/>
</dbReference>
<dbReference type="PANTHER" id="PTHR35333">
    <property type="entry name" value="BETA-LACTAMASE"/>
    <property type="match status" value="1"/>
</dbReference>
<comment type="caution">
    <text evidence="3">The sequence shown here is derived from an EMBL/GenBank/DDBJ whole genome shotgun (WGS) entry which is preliminary data.</text>
</comment>
<evidence type="ECO:0000313" key="3">
    <source>
        <dbReference type="EMBL" id="GAA0258389.1"/>
    </source>
</evidence>
<protein>
    <submittedName>
        <fullName evidence="3">Serine hydrolase</fullName>
    </submittedName>
</protein>
<dbReference type="GO" id="GO:0016787">
    <property type="term" value="F:hydrolase activity"/>
    <property type="evidence" value="ECO:0007669"/>
    <property type="project" value="UniProtKB-KW"/>
</dbReference>
<evidence type="ECO:0000256" key="1">
    <source>
        <dbReference type="SAM" id="MobiDB-lite"/>
    </source>
</evidence>
<dbReference type="InterPro" id="IPR045155">
    <property type="entry name" value="Beta-lactam_cat"/>
</dbReference>
<keyword evidence="4" id="KW-1185">Reference proteome</keyword>
<feature type="domain" description="Beta-lactamase class A catalytic" evidence="2">
    <location>
        <begin position="100"/>
        <end position="236"/>
    </location>
</feature>
<organism evidence="3 4">
    <name type="scientific">Saccharothrix mutabilis subsp. mutabilis</name>
    <dbReference type="NCBI Taxonomy" id="66855"/>
    <lineage>
        <taxon>Bacteria</taxon>
        <taxon>Bacillati</taxon>
        <taxon>Actinomycetota</taxon>
        <taxon>Actinomycetes</taxon>
        <taxon>Pseudonocardiales</taxon>
        <taxon>Pseudonocardiaceae</taxon>
        <taxon>Saccharothrix</taxon>
    </lineage>
</organism>
<name>A0ABP3EEN8_9PSEU</name>
<evidence type="ECO:0000313" key="4">
    <source>
        <dbReference type="Proteomes" id="UP001500416"/>
    </source>
</evidence>
<proteinExistence type="predicted"/>
<dbReference type="InterPro" id="IPR000871">
    <property type="entry name" value="Beta-lactam_class-A"/>
</dbReference>
<dbReference type="SUPFAM" id="SSF56601">
    <property type="entry name" value="beta-lactamase/transpeptidase-like"/>
    <property type="match status" value="1"/>
</dbReference>
<keyword evidence="3" id="KW-0378">Hydrolase</keyword>
<dbReference type="EMBL" id="BAAABU010000027">
    <property type="protein sequence ID" value="GAA0258389.1"/>
    <property type="molecule type" value="Genomic_DNA"/>
</dbReference>
<reference evidence="4" key="1">
    <citation type="journal article" date="2019" name="Int. J. Syst. Evol. Microbiol.">
        <title>The Global Catalogue of Microorganisms (GCM) 10K type strain sequencing project: providing services to taxonomists for standard genome sequencing and annotation.</title>
        <authorList>
            <consortium name="The Broad Institute Genomics Platform"/>
            <consortium name="The Broad Institute Genome Sequencing Center for Infectious Disease"/>
            <person name="Wu L."/>
            <person name="Ma J."/>
        </authorList>
    </citation>
    <scope>NUCLEOTIDE SEQUENCE [LARGE SCALE GENOMIC DNA]</scope>
    <source>
        <strain evidence="4">JCM 3380</strain>
    </source>
</reference>
<dbReference type="Gene3D" id="3.40.710.10">
    <property type="entry name" value="DD-peptidase/beta-lactamase superfamily"/>
    <property type="match status" value="1"/>
</dbReference>
<sequence>MLSLVCACTAADPVPVDASAPRTPESAVAPRAEPAAPDLADAVTRAVADTGAVDLGLAVLDLATGVQTGSRADVPFPTASLSKLVVAVDVLGGDVTEEDRDLLRRALSDSDDDAMNALWTLHDGMGAVERVAAAAGLTATHAPADASQWGDVETSAADVVRLYRHALTALPEPERDFFVAALSSAPRTAADGFEQDFGLLAPGVGAYAKQGWMWYFPAELYLHSAGVVAGRYAVALLSAQSGVDEGTARDHVTAVAKSLAAALVPHG</sequence>
<gene>
    <name evidence="3" type="ORF">GCM10010492_69170</name>
</gene>
<evidence type="ECO:0000259" key="2">
    <source>
        <dbReference type="Pfam" id="PF13354"/>
    </source>
</evidence>
<accession>A0ABP3EEN8</accession>
<dbReference type="PANTHER" id="PTHR35333:SF3">
    <property type="entry name" value="BETA-LACTAMASE-TYPE TRANSPEPTIDASE FOLD CONTAINING PROTEIN"/>
    <property type="match status" value="1"/>
</dbReference>